<dbReference type="GO" id="GO:0016747">
    <property type="term" value="F:acyltransferase activity, transferring groups other than amino-acyl groups"/>
    <property type="evidence" value="ECO:0007669"/>
    <property type="project" value="InterPro"/>
</dbReference>
<accession>A0A418MHJ7</accession>
<dbReference type="InterPro" id="IPR016181">
    <property type="entry name" value="Acyl_CoA_acyltransferase"/>
</dbReference>
<name>A0A418MHJ7_9BACT</name>
<protein>
    <submittedName>
        <fullName evidence="4">GNAT family N-acetyltransferase</fullName>
    </submittedName>
</protein>
<dbReference type="Proteomes" id="UP000283523">
    <property type="component" value="Unassembled WGS sequence"/>
</dbReference>
<evidence type="ECO:0000259" key="3">
    <source>
        <dbReference type="PROSITE" id="PS51186"/>
    </source>
</evidence>
<dbReference type="InterPro" id="IPR050832">
    <property type="entry name" value="Bact_Acetyltransf"/>
</dbReference>
<dbReference type="AlphaFoldDB" id="A0A418MHJ7"/>
<evidence type="ECO:0000313" key="5">
    <source>
        <dbReference type="Proteomes" id="UP000283523"/>
    </source>
</evidence>
<dbReference type="PANTHER" id="PTHR43877:SF2">
    <property type="entry name" value="AMINOALKYLPHOSPHONATE N-ACETYLTRANSFERASE-RELATED"/>
    <property type="match status" value="1"/>
</dbReference>
<feature type="domain" description="N-acetyltransferase" evidence="3">
    <location>
        <begin position="11"/>
        <end position="153"/>
    </location>
</feature>
<keyword evidence="5" id="KW-1185">Reference proteome</keyword>
<dbReference type="SUPFAM" id="SSF55729">
    <property type="entry name" value="Acyl-CoA N-acyltransferases (Nat)"/>
    <property type="match status" value="1"/>
</dbReference>
<comment type="caution">
    <text evidence="4">The sequence shown here is derived from an EMBL/GenBank/DDBJ whole genome shotgun (WGS) entry which is preliminary data.</text>
</comment>
<dbReference type="RefSeq" id="WP_119665764.1">
    <property type="nucleotide sequence ID" value="NZ_QXED01000001.1"/>
</dbReference>
<reference evidence="4 5" key="1">
    <citation type="submission" date="2018-08" db="EMBL/GenBank/DDBJ databases">
        <title>Fibrisoma montanum sp. nov., isolated from Danxia mountain soil.</title>
        <authorList>
            <person name="Huang Y."/>
        </authorList>
    </citation>
    <scope>NUCLEOTIDE SEQUENCE [LARGE SCALE GENOMIC DNA]</scope>
    <source>
        <strain evidence="4 5">HYT19</strain>
    </source>
</reference>
<sequence>MQTSAETLTAVVIRPATQQDGNAIYNFLCDLEDTTLNPTAFRAIFRHNLTNSLIHYLVAELNNDVIGFISCHVQYLLHHTGKVGEIQELYVRPAYRGRRIGKQLMAAVDNLALEHGFINLEVTTNQHRTATVQFYEQLAFHPTHYKLVKSLGA</sequence>
<gene>
    <name evidence="4" type="ORF">DYU11_00880</name>
</gene>
<evidence type="ECO:0000256" key="2">
    <source>
        <dbReference type="ARBA" id="ARBA00023315"/>
    </source>
</evidence>
<dbReference type="Pfam" id="PF00583">
    <property type="entry name" value="Acetyltransf_1"/>
    <property type="match status" value="1"/>
</dbReference>
<evidence type="ECO:0000313" key="4">
    <source>
        <dbReference type="EMBL" id="RIV26908.1"/>
    </source>
</evidence>
<proteinExistence type="predicted"/>
<organism evidence="4 5">
    <name type="scientific">Fibrisoma montanum</name>
    <dbReference type="NCBI Taxonomy" id="2305895"/>
    <lineage>
        <taxon>Bacteria</taxon>
        <taxon>Pseudomonadati</taxon>
        <taxon>Bacteroidota</taxon>
        <taxon>Cytophagia</taxon>
        <taxon>Cytophagales</taxon>
        <taxon>Spirosomataceae</taxon>
        <taxon>Fibrisoma</taxon>
    </lineage>
</organism>
<dbReference type="CDD" id="cd04301">
    <property type="entry name" value="NAT_SF"/>
    <property type="match status" value="1"/>
</dbReference>
<dbReference type="EMBL" id="QXED01000001">
    <property type="protein sequence ID" value="RIV26908.1"/>
    <property type="molecule type" value="Genomic_DNA"/>
</dbReference>
<dbReference type="PROSITE" id="PS51186">
    <property type="entry name" value="GNAT"/>
    <property type="match status" value="1"/>
</dbReference>
<keyword evidence="2" id="KW-0012">Acyltransferase</keyword>
<evidence type="ECO:0000256" key="1">
    <source>
        <dbReference type="ARBA" id="ARBA00022679"/>
    </source>
</evidence>
<dbReference type="PANTHER" id="PTHR43877">
    <property type="entry name" value="AMINOALKYLPHOSPHONATE N-ACETYLTRANSFERASE-RELATED-RELATED"/>
    <property type="match status" value="1"/>
</dbReference>
<dbReference type="OrthoDB" id="9792929at2"/>
<dbReference type="InterPro" id="IPR000182">
    <property type="entry name" value="GNAT_dom"/>
</dbReference>
<dbReference type="Gene3D" id="3.40.630.30">
    <property type="match status" value="1"/>
</dbReference>
<keyword evidence="1 4" id="KW-0808">Transferase</keyword>